<evidence type="ECO:0000313" key="2">
    <source>
        <dbReference type="EMBL" id="GID57872.1"/>
    </source>
</evidence>
<feature type="chain" id="PRO_5045357263" description="WxL domain-containing protein" evidence="1">
    <location>
        <begin position="27"/>
        <end position="205"/>
    </location>
</feature>
<keyword evidence="3" id="KW-1185">Reference proteome</keyword>
<feature type="signal peptide" evidence="1">
    <location>
        <begin position="1"/>
        <end position="26"/>
    </location>
</feature>
<dbReference type="EMBL" id="BOMG01000077">
    <property type="protein sequence ID" value="GID57872.1"/>
    <property type="molecule type" value="Genomic_DNA"/>
</dbReference>
<evidence type="ECO:0000256" key="1">
    <source>
        <dbReference type="SAM" id="SignalP"/>
    </source>
</evidence>
<gene>
    <name evidence="2" type="ORF">Aco03nite_062760</name>
</gene>
<comment type="caution">
    <text evidence="2">The sequence shown here is derived from an EMBL/GenBank/DDBJ whole genome shotgun (WGS) entry which is preliminary data.</text>
</comment>
<accession>A0ABQ3XH99</accession>
<evidence type="ECO:0000313" key="3">
    <source>
        <dbReference type="Proteomes" id="UP000612282"/>
    </source>
</evidence>
<organism evidence="2 3">
    <name type="scientific">Actinoplanes couchii</name>
    <dbReference type="NCBI Taxonomy" id="403638"/>
    <lineage>
        <taxon>Bacteria</taxon>
        <taxon>Bacillati</taxon>
        <taxon>Actinomycetota</taxon>
        <taxon>Actinomycetes</taxon>
        <taxon>Micromonosporales</taxon>
        <taxon>Micromonosporaceae</taxon>
        <taxon>Actinoplanes</taxon>
    </lineage>
</organism>
<keyword evidence="1" id="KW-0732">Signal</keyword>
<reference evidence="2 3" key="1">
    <citation type="submission" date="2021-01" db="EMBL/GenBank/DDBJ databases">
        <title>Whole genome shotgun sequence of Actinoplanes couchii NBRC 106145.</title>
        <authorList>
            <person name="Komaki H."/>
            <person name="Tamura T."/>
        </authorList>
    </citation>
    <scope>NUCLEOTIDE SEQUENCE [LARGE SCALE GENOMIC DNA]</scope>
    <source>
        <strain evidence="2 3">NBRC 106145</strain>
    </source>
</reference>
<dbReference type="Proteomes" id="UP000612282">
    <property type="component" value="Unassembled WGS sequence"/>
</dbReference>
<dbReference type="RefSeq" id="WP_203801223.1">
    <property type="nucleotide sequence ID" value="NZ_BAAAQE010000099.1"/>
</dbReference>
<protein>
    <recommendedName>
        <fullName evidence="4">WxL domain-containing protein</fullName>
    </recommendedName>
</protein>
<evidence type="ECO:0008006" key="4">
    <source>
        <dbReference type="Google" id="ProtNLM"/>
    </source>
</evidence>
<name>A0ABQ3XH99_9ACTN</name>
<proteinExistence type="predicted"/>
<sequence>MNTRTRLGVAAACSVLVAAIPVPALADPGDDARVEVTVDIDEIEEPGILALTVAGNAVTLREDGSDLLIRQFTGTLPRVTVTDTRTAAEVPAGASWAVLGSSSDFTGTAGQAPIGADHLGWKPRLINGGDTGLVSEGEEVVTVLDTPTQPGNNVGLVDQELLISTYDSAEVTGGAYTVDAGLTLRTPADVAAGSYRSTLTLSLFE</sequence>